<dbReference type="PANTHER" id="PTHR15071">
    <property type="entry name" value="MANNOSE-6-PHOSPHATE RECEPTOR FAMILY MEMBER"/>
    <property type="match status" value="1"/>
</dbReference>
<feature type="domain" description="MRH" evidence="11">
    <location>
        <begin position="64"/>
        <end position="176"/>
    </location>
</feature>
<evidence type="ECO:0000256" key="8">
    <source>
        <dbReference type="ARBA" id="ARBA00023180"/>
    </source>
</evidence>
<keyword evidence="7" id="KW-1015">Disulfide bond</keyword>
<evidence type="ECO:0000256" key="9">
    <source>
        <dbReference type="SAM" id="Phobius"/>
    </source>
</evidence>
<evidence type="ECO:0000256" key="2">
    <source>
        <dbReference type="ARBA" id="ARBA00022448"/>
    </source>
</evidence>
<evidence type="ECO:0000256" key="6">
    <source>
        <dbReference type="ARBA" id="ARBA00023136"/>
    </source>
</evidence>
<keyword evidence="8" id="KW-0325">Glycoprotein</keyword>
<dbReference type="RefSeq" id="XP_022099026.1">
    <property type="nucleotide sequence ID" value="XM_022243334.1"/>
</dbReference>
<evidence type="ECO:0000256" key="5">
    <source>
        <dbReference type="ARBA" id="ARBA00022989"/>
    </source>
</evidence>
<evidence type="ECO:0000256" key="7">
    <source>
        <dbReference type="ARBA" id="ARBA00023157"/>
    </source>
</evidence>
<feature type="signal peptide" evidence="10">
    <location>
        <begin position="1"/>
        <end position="24"/>
    </location>
</feature>
<evidence type="ECO:0000256" key="10">
    <source>
        <dbReference type="SAM" id="SignalP"/>
    </source>
</evidence>
<keyword evidence="5 9" id="KW-1133">Transmembrane helix</keyword>
<dbReference type="PROSITE" id="PS51914">
    <property type="entry name" value="MRH"/>
    <property type="match status" value="1"/>
</dbReference>
<proteinExistence type="predicted"/>
<dbReference type="InterPro" id="IPR028927">
    <property type="entry name" value="Man-6-P_rcpt"/>
</dbReference>
<protein>
    <submittedName>
        <fullName evidence="13">Uncharacterized protein LOC110983780 isoform X1</fullName>
    </submittedName>
</protein>
<dbReference type="AlphaFoldDB" id="A0A8B7Z6R9"/>
<dbReference type="Pfam" id="PF02157">
    <property type="entry name" value="Man-6-P_recep"/>
    <property type="match status" value="1"/>
</dbReference>
<accession>A0A8B7Z6R9</accession>
<gene>
    <name evidence="13" type="primary">LOC110983780</name>
</gene>
<dbReference type="GO" id="GO:0000139">
    <property type="term" value="C:Golgi membrane"/>
    <property type="evidence" value="ECO:0007669"/>
    <property type="project" value="UniProtKB-SubCell"/>
</dbReference>
<dbReference type="GeneID" id="110983780"/>
<dbReference type="Proteomes" id="UP000694845">
    <property type="component" value="Unplaced"/>
</dbReference>
<reference evidence="13" key="1">
    <citation type="submission" date="2025-08" db="UniProtKB">
        <authorList>
            <consortium name="RefSeq"/>
        </authorList>
    </citation>
    <scope>IDENTIFICATION</scope>
</reference>
<keyword evidence="2" id="KW-0813">Transport</keyword>
<evidence type="ECO:0000313" key="13">
    <source>
        <dbReference type="RefSeq" id="XP_022099026.1"/>
    </source>
</evidence>
<name>A0A8B7Z6R9_ACAPL</name>
<organism evidence="12 13">
    <name type="scientific">Acanthaster planci</name>
    <name type="common">Crown-of-thorns starfish</name>
    <dbReference type="NCBI Taxonomy" id="133434"/>
    <lineage>
        <taxon>Eukaryota</taxon>
        <taxon>Metazoa</taxon>
        <taxon>Echinodermata</taxon>
        <taxon>Eleutherozoa</taxon>
        <taxon>Asterozoa</taxon>
        <taxon>Asteroidea</taxon>
        <taxon>Valvatacea</taxon>
        <taxon>Valvatida</taxon>
        <taxon>Acanthasteridae</taxon>
        <taxon>Acanthaster</taxon>
    </lineage>
</organism>
<sequence>MGMVSVSACQCFVCLFEFIVFLLAVQLRDSSADLPVCRQIDGCVCALDDGREVNISHLGVPGFPKFEYQKSGPYEYTYNPCYNFRDEYCTSECIACQTNEAHTTSFPLGTAQSASWSQDGGYYSIRYTDGQEGRSTIVELRCDETAKEPKLDVLGEIPDLSKKYYFRMTTECACPGKCGKALPEGGISAGSVICIIFAVLLVVYVIGGVLFMKFVRGAEGTELLPNSGFWLSLPGYIKDGFMFIISCGKSSSYKDIS</sequence>
<evidence type="ECO:0000256" key="4">
    <source>
        <dbReference type="ARBA" id="ARBA00022729"/>
    </source>
</evidence>
<evidence type="ECO:0000313" key="12">
    <source>
        <dbReference type="Proteomes" id="UP000694845"/>
    </source>
</evidence>
<dbReference type="InterPro" id="IPR044865">
    <property type="entry name" value="MRH_dom"/>
</dbReference>
<dbReference type="GO" id="GO:0010008">
    <property type="term" value="C:endosome membrane"/>
    <property type="evidence" value="ECO:0007669"/>
    <property type="project" value="UniProtKB-SubCell"/>
</dbReference>
<dbReference type="KEGG" id="aplc:110983780"/>
<keyword evidence="3 9" id="KW-0812">Transmembrane</keyword>
<evidence type="ECO:0000259" key="11">
    <source>
        <dbReference type="PROSITE" id="PS51914"/>
    </source>
</evidence>
<dbReference type="SUPFAM" id="SSF50911">
    <property type="entry name" value="Mannose 6-phosphate receptor domain"/>
    <property type="match status" value="1"/>
</dbReference>
<dbReference type="PANTHER" id="PTHR15071:SF0">
    <property type="entry name" value="MANNOSE 6-PHOSPHATE RECEPTOR-LIKE PROTEIN 1"/>
    <property type="match status" value="1"/>
</dbReference>
<keyword evidence="6 9" id="KW-0472">Membrane</keyword>
<dbReference type="Gene3D" id="2.70.130.10">
    <property type="entry name" value="Mannose-6-phosphate receptor binding domain"/>
    <property type="match status" value="1"/>
</dbReference>
<keyword evidence="4 10" id="KW-0732">Signal</keyword>
<feature type="transmembrane region" description="Helical" evidence="9">
    <location>
        <begin position="187"/>
        <end position="211"/>
    </location>
</feature>
<evidence type="ECO:0000256" key="1">
    <source>
        <dbReference type="ARBA" id="ARBA00004308"/>
    </source>
</evidence>
<evidence type="ECO:0000256" key="3">
    <source>
        <dbReference type="ARBA" id="ARBA00022692"/>
    </source>
</evidence>
<keyword evidence="12" id="KW-1185">Reference proteome</keyword>
<feature type="chain" id="PRO_5034041939" evidence="10">
    <location>
        <begin position="25"/>
        <end position="257"/>
    </location>
</feature>
<dbReference type="OrthoDB" id="29460at2759"/>
<comment type="subcellular location">
    <subcellularLocation>
        <location evidence="1">Endomembrane system</location>
    </subcellularLocation>
</comment>
<dbReference type="GO" id="GO:0005802">
    <property type="term" value="C:trans-Golgi network"/>
    <property type="evidence" value="ECO:0007669"/>
    <property type="project" value="TreeGrafter"/>
</dbReference>
<dbReference type="InterPro" id="IPR009011">
    <property type="entry name" value="Man6P_isomerase_rcpt-bd_dom_sf"/>
</dbReference>